<dbReference type="AlphaFoldDB" id="A0A8H4CB61"/>
<reference evidence="1" key="1">
    <citation type="journal article" date="2020" name="Phytopathology">
        <title>Genome sequence and comparative analysis of Colletotrichum gloeosporioides isolated from Liriodendron leaves.</title>
        <authorList>
            <person name="Fu F.F."/>
            <person name="Hao Z."/>
            <person name="Wang P."/>
            <person name="Lu Y."/>
            <person name="Xue L.J."/>
            <person name="Wei G."/>
            <person name="Tian Y."/>
            <person name="Baishi H."/>
            <person name="Xu H."/>
            <person name="Shi J."/>
            <person name="Cheng T."/>
            <person name="Wang G."/>
            <person name="Yi Y."/>
            <person name="Chen J."/>
        </authorList>
    </citation>
    <scope>NUCLEOTIDE SEQUENCE</scope>
    <source>
        <strain evidence="1">Lc1</strain>
    </source>
</reference>
<dbReference type="Proteomes" id="UP000613401">
    <property type="component" value="Unassembled WGS sequence"/>
</dbReference>
<accession>A0A8H4CB61</accession>
<organism evidence="1 2">
    <name type="scientific">Colletotrichum gloeosporioides</name>
    <name type="common">Anthracnose fungus</name>
    <name type="synonym">Glomerella cingulata</name>
    <dbReference type="NCBI Taxonomy" id="474922"/>
    <lineage>
        <taxon>Eukaryota</taxon>
        <taxon>Fungi</taxon>
        <taxon>Dikarya</taxon>
        <taxon>Ascomycota</taxon>
        <taxon>Pezizomycotina</taxon>
        <taxon>Sordariomycetes</taxon>
        <taxon>Hypocreomycetidae</taxon>
        <taxon>Glomerellales</taxon>
        <taxon>Glomerellaceae</taxon>
        <taxon>Colletotrichum</taxon>
        <taxon>Colletotrichum gloeosporioides species complex</taxon>
    </lineage>
</organism>
<comment type="caution">
    <text evidence="1">The sequence shown here is derived from an EMBL/GenBank/DDBJ whole genome shotgun (WGS) entry which is preliminary data.</text>
</comment>
<proteinExistence type="predicted"/>
<gene>
    <name evidence="1" type="ORF">GCG54_00003485</name>
</gene>
<dbReference type="RefSeq" id="XP_045259746.1">
    <property type="nucleotide sequence ID" value="XM_045403558.1"/>
</dbReference>
<protein>
    <submittedName>
        <fullName evidence="1">Uncharacterized protein</fullName>
    </submittedName>
</protein>
<evidence type="ECO:0000313" key="1">
    <source>
        <dbReference type="EMBL" id="KAF3800587.1"/>
    </source>
</evidence>
<evidence type="ECO:0000313" key="2">
    <source>
        <dbReference type="Proteomes" id="UP000613401"/>
    </source>
</evidence>
<dbReference type="GeneID" id="69010645"/>
<feature type="non-terminal residue" evidence="1">
    <location>
        <position position="1"/>
    </location>
</feature>
<sequence>ILSNVDSSSTGCHPLWTCTKTWDPPRLINLETVTQDLPYLPTECIFLSLGQGDGAAESEPGCLQIDDFFSDGIVGREASDRTLISKTTLSSASVLPQSMPYQQSGWIHLNVSF</sequence>
<reference evidence="1" key="2">
    <citation type="submission" date="2020-03" db="EMBL/GenBank/DDBJ databases">
        <authorList>
            <person name="Fu F.-F."/>
            <person name="Chen J."/>
        </authorList>
    </citation>
    <scope>NUCLEOTIDE SEQUENCE</scope>
    <source>
        <strain evidence="1">Lc1</strain>
    </source>
</reference>
<name>A0A8H4CB61_COLGL</name>
<dbReference type="EMBL" id="WVTB01000074">
    <property type="protein sequence ID" value="KAF3800587.1"/>
    <property type="molecule type" value="Genomic_DNA"/>
</dbReference>
<keyword evidence="2" id="KW-1185">Reference proteome</keyword>